<feature type="compositionally biased region" description="Basic and acidic residues" evidence="1">
    <location>
        <begin position="269"/>
        <end position="286"/>
    </location>
</feature>
<feature type="compositionally biased region" description="Basic and acidic residues" evidence="1">
    <location>
        <begin position="293"/>
        <end position="302"/>
    </location>
</feature>
<dbReference type="OrthoDB" id="440316at2759"/>
<feature type="region of interest" description="Disordered" evidence="1">
    <location>
        <begin position="1"/>
        <end position="26"/>
    </location>
</feature>
<keyword evidence="3" id="KW-1185">Reference proteome</keyword>
<dbReference type="AlphaFoldDB" id="A0A1Q9DUG8"/>
<accession>A0A1Q9DUG8</accession>
<comment type="caution">
    <text evidence="2">The sequence shown here is derived from an EMBL/GenBank/DDBJ whole genome shotgun (WGS) entry which is preliminary data.</text>
</comment>
<evidence type="ECO:0000313" key="2">
    <source>
        <dbReference type="EMBL" id="OLP98814.1"/>
    </source>
</evidence>
<feature type="region of interest" description="Disordered" evidence="1">
    <location>
        <begin position="264"/>
        <end position="310"/>
    </location>
</feature>
<proteinExistence type="predicted"/>
<evidence type="ECO:0000313" key="3">
    <source>
        <dbReference type="Proteomes" id="UP000186817"/>
    </source>
</evidence>
<protein>
    <submittedName>
        <fullName evidence="2">Uncharacterized protein</fullName>
    </submittedName>
</protein>
<dbReference type="EMBL" id="LSRX01000385">
    <property type="protein sequence ID" value="OLP98814.1"/>
    <property type="molecule type" value="Genomic_DNA"/>
</dbReference>
<reference evidence="2 3" key="1">
    <citation type="submission" date="2016-02" db="EMBL/GenBank/DDBJ databases">
        <title>Genome analysis of coral dinoflagellate symbionts highlights evolutionary adaptations to a symbiotic lifestyle.</title>
        <authorList>
            <person name="Aranda M."/>
            <person name="Li Y."/>
            <person name="Liew Y.J."/>
            <person name="Baumgarten S."/>
            <person name="Simakov O."/>
            <person name="Wilson M."/>
            <person name="Piel J."/>
            <person name="Ashoor H."/>
            <person name="Bougouffa S."/>
            <person name="Bajic V.B."/>
            <person name="Ryu T."/>
            <person name="Ravasi T."/>
            <person name="Bayer T."/>
            <person name="Micklem G."/>
            <person name="Kim H."/>
            <person name="Bhak J."/>
            <person name="Lajeunesse T.C."/>
            <person name="Voolstra C.R."/>
        </authorList>
    </citation>
    <scope>NUCLEOTIDE SEQUENCE [LARGE SCALE GENOMIC DNA]</scope>
    <source>
        <strain evidence="2 3">CCMP2467</strain>
    </source>
</reference>
<gene>
    <name evidence="2" type="ORF">AK812_SmicGene18706</name>
</gene>
<dbReference type="Proteomes" id="UP000186817">
    <property type="component" value="Unassembled WGS sequence"/>
</dbReference>
<name>A0A1Q9DUG8_SYMMI</name>
<feature type="region of interest" description="Disordered" evidence="1">
    <location>
        <begin position="105"/>
        <end position="133"/>
    </location>
</feature>
<organism evidence="2 3">
    <name type="scientific">Symbiodinium microadriaticum</name>
    <name type="common">Dinoflagellate</name>
    <name type="synonym">Zooxanthella microadriatica</name>
    <dbReference type="NCBI Taxonomy" id="2951"/>
    <lineage>
        <taxon>Eukaryota</taxon>
        <taxon>Sar</taxon>
        <taxon>Alveolata</taxon>
        <taxon>Dinophyceae</taxon>
        <taxon>Suessiales</taxon>
        <taxon>Symbiodiniaceae</taxon>
        <taxon>Symbiodinium</taxon>
    </lineage>
</organism>
<evidence type="ECO:0000256" key="1">
    <source>
        <dbReference type="SAM" id="MobiDB-lite"/>
    </source>
</evidence>
<sequence>MASPESETDQSRASEQSASPHWGESVTAAFEAAQQESAEDRVLLNAPDIQEDVLEPAYFDPQSQVFLDPEEHAEAQQETAAGGNLAMQGLAEALEGIDRDAGVDGREAVRRIEPSPRRAGETGCSNRHQDDQELVPDYSAELPRASRGSQDEMQVDQQGQVLHAAMQQDIMVQMTTMMRDLLANQLAPAIQGLASAQQDLAMTQLPTMNHDARHESAEAAARELKGGTEIKPPPLPAEVSSASSAVGSVLQLAELLLAECESASIGDGSSDKKASLKKIEGGEREGQPSGGKADGKGKDQSKGKAGGGKFLKQTWRRKRVSLVLGLVVGVNLNLLNQITHQVEARRLAETTVGMPCQKVLGQVVSVIQEGGVVTGHRTVDAHNVSSDRFKYSCVRGCAGANKIGDRGPRLVEMMLVMAVVTVTMLKNLKSYLQDKFLLLTNLLSLMLGNGIEFCRRVALLLGGSSL</sequence>
<feature type="compositionally biased region" description="Basic and acidic residues" evidence="1">
    <location>
        <begin position="105"/>
        <end position="120"/>
    </location>
</feature>